<evidence type="ECO:0008006" key="4">
    <source>
        <dbReference type="Google" id="ProtNLM"/>
    </source>
</evidence>
<evidence type="ECO:0000313" key="2">
    <source>
        <dbReference type="EMBL" id="KAL0574280.1"/>
    </source>
</evidence>
<feature type="transmembrane region" description="Helical" evidence="1">
    <location>
        <begin position="242"/>
        <end position="260"/>
    </location>
</feature>
<feature type="transmembrane region" description="Helical" evidence="1">
    <location>
        <begin position="436"/>
        <end position="455"/>
    </location>
</feature>
<keyword evidence="1" id="KW-0472">Membrane</keyword>
<comment type="caution">
    <text evidence="2">The sequence shown here is derived from an EMBL/GenBank/DDBJ whole genome shotgun (WGS) entry which is preliminary data.</text>
</comment>
<accession>A0ABR3FG43</accession>
<keyword evidence="3" id="KW-1185">Reference proteome</keyword>
<reference evidence="2 3" key="1">
    <citation type="submission" date="2024-02" db="EMBL/GenBank/DDBJ databases">
        <title>A draft genome for the cacao thread blight pathogen Marasmius crinis-equi.</title>
        <authorList>
            <person name="Cohen S.P."/>
            <person name="Baruah I.K."/>
            <person name="Amoako-Attah I."/>
            <person name="Bukari Y."/>
            <person name="Meinhardt L.W."/>
            <person name="Bailey B.A."/>
        </authorList>
    </citation>
    <scope>NUCLEOTIDE SEQUENCE [LARGE SCALE GENOMIC DNA]</scope>
    <source>
        <strain evidence="2 3">GH-76</strain>
    </source>
</reference>
<dbReference type="Proteomes" id="UP001465976">
    <property type="component" value="Unassembled WGS sequence"/>
</dbReference>
<dbReference type="PANTHER" id="PTHR35043">
    <property type="entry name" value="TRANSCRIPTION FACTOR DOMAIN-CONTAINING PROTEIN"/>
    <property type="match status" value="1"/>
</dbReference>
<name>A0ABR3FG43_9AGAR</name>
<protein>
    <recommendedName>
        <fullName evidence="4">DUF4220 domain-containing protein</fullName>
    </recommendedName>
</protein>
<dbReference type="EMBL" id="JBAHYK010000412">
    <property type="protein sequence ID" value="KAL0574280.1"/>
    <property type="molecule type" value="Genomic_DNA"/>
</dbReference>
<organism evidence="2 3">
    <name type="scientific">Marasmius crinis-equi</name>
    <dbReference type="NCBI Taxonomy" id="585013"/>
    <lineage>
        <taxon>Eukaryota</taxon>
        <taxon>Fungi</taxon>
        <taxon>Dikarya</taxon>
        <taxon>Basidiomycota</taxon>
        <taxon>Agaricomycotina</taxon>
        <taxon>Agaricomycetes</taxon>
        <taxon>Agaricomycetidae</taxon>
        <taxon>Agaricales</taxon>
        <taxon>Marasmiineae</taxon>
        <taxon>Marasmiaceae</taxon>
        <taxon>Marasmius</taxon>
    </lineage>
</organism>
<proteinExistence type="predicted"/>
<keyword evidence="1" id="KW-0812">Transmembrane</keyword>
<dbReference type="PANTHER" id="PTHR35043:SF7">
    <property type="entry name" value="TRANSCRIPTION FACTOR DOMAIN-CONTAINING PROTEIN"/>
    <property type="match status" value="1"/>
</dbReference>
<sequence>MAIAILTPEAIMLWAMRQRHTAKVIAREFERHGWTKTHGFLCIMQGLALYDRDEFLGYIQYSQYPDSIEQRETERLLKKVQDVLHEANASPYTADLGFGPQVAQTSSSSPVDGTGSPSPYTAALCIENHLTPPIVPKAAHLTRPRPSYFPVYQSEATFSCSGMTLAGSRQNLLGGQDLRTKNALLYYLLERGLLKIPESDIKGTLDHGEFFAKVVALGQTIWFIAKVVCRLRQNLFVTELEVITLGFTCLTFMAYGCWFCKPQRVRFPYRVVIRKQSPELHALQSFPLSFYEPYDARKASAPKNWIERTMGDLKDCAKRASRGLSRLGKRIRRDYNHIFGNPGRHHSERRTVALFLRVFRVLAYPILYLGKQIIAILNADGARKLVPDYLFFCGLRADRTPLHIYIIIYCILGCSGTLHFIRWTSPAPSIGEIEQSWWRASAVMVTALPLILALTHSQLQVTRPRESWSFKKVATLIVYALVICTYIVARYILVFLAVTELWHLPHDAYREVEI</sequence>
<gene>
    <name evidence="2" type="ORF">V5O48_007670</name>
</gene>
<evidence type="ECO:0000313" key="3">
    <source>
        <dbReference type="Proteomes" id="UP001465976"/>
    </source>
</evidence>
<keyword evidence="1" id="KW-1133">Transmembrane helix</keyword>
<evidence type="ECO:0000256" key="1">
    <source>
        <dbReference type="SAM" id="Phobius"/>
    </source>
</evidence>
<feature type="transmembrane region" description="Helical" evidence="1">
    <location>
        <begin position="476"/>
        <end position="498"/>
    </location>
</feature>
<feature type="transmembrane region" description="Helical" evidence="1">
    <location>
        <begin position="404"/>
        <end position="424"/>
    </location>
</feature>